<keyword evidence="5" id="KW-0808">Transferase</keyword>
<dbReference type="GO" id="GO:0016829">
    <property type="term" value="F:lyase activity"/>
    <property type="evidence" value="ECO:0007669"/>
    <property type="project" value="UniProtKB-KW"/>
</dbReference>
<gene>
    <name evidence="14" type="ORF">D9Q98_006472</name>
</gene>
<dbReference type="EMBL" id="SIDB01000009">
    <property type="protein sequence ID" value="KAI3428089.1"/>
    <property type="molecule type" value="Genomic_DNA"/>
</dbReference>
<proteinExistence type="inferred from homology"/>
<dbReference type="InterPro" id="IPR001753">
    <property type="entry name" value="Enoyl-CoA_hydra/iso"/>
</dbReference>
<keyword evidence="6 12" id="KW-0812">Transmembrane</keyword>
<evidence type="ECO:0000256" key="10">
    <source>
        <dbReference type="ARBA" id="ARBA00023239"/>
    </source>
</evidence>
<dbReference type="Pfam" id="PF00378">
    <property type="entry name" value="ECH_1"/>
    <property type="match status" value="1"/>
</dbReference>
<dbReference type="SUPFAM" id="SSF52096">
    <property type="entry name" value="ClpP/crotonase"/>
    <property type="match status" value="1"/>
</dbReference>
<protein>
    <recommendedName>
        <fullName evidence="13">Glycosyltransferase subfamily 4-like N-terminal domain-containing protein</fullName>
    </recommendedName>
</protein>
<evidence type="ECO:0000256" key="7">
    <source>
        <dbReference type="ARBA" id="ARBA00022824"/>
    </source>
</evidence>
<comment type="subcellular location">
    <subcellularLocation>
        <location evidence="1">Endoplasmic reticulum membrane</location>
        <topology evidence="1">Single-pass membrane protein</topology>
    </subcellularLocation>
</comment>
<dbReference type="AlphaFoldDB" id="A0A9D4TKE1"/>
<keyword evidence="15" id="KW-1185">Reference proteome</keyword>
<keyword evidence="4" id="KW-0328">Glycosyltransferase</keyword>
<dbReference type="CDD" id="cd06558">
    <property type="entry name" value="crotonase-like"/>
    <property type="match status" value="1"/>
</dbReference>
<sequence>MAPTDDPSVTLSVDGATAVVTLNRPAQSNALQPQLLSSLFAQLRKAQSHPDVLCVVLTGAGGKFCAGFDFNLFGTPAMHDLPAARQDWLAQMSALLENGAKPTVAAIQGPALGGGCELAMACNARVCDTGAQLGLPEVRLGILPGLGGTQRTPRLVGMDQALNLMLSGQPISADDALAIGLVDEVVPEQGLLAKAKRLALDIASGKVPRRRTLQLNSHMQTSGEVFARAVAALAQAKEDLQRRRLTGQGHYVLLLEAAAAGLAHGPAVGLQKEGEAFQAAASSRLHRMLLHLFKLHRSLKKKAPGPVWALGHVYAVLSLLVLVTYVKLLIPYAYASKLCRAFKTGFLQSYKGGGGHQEQAGSAAAPAQPAGNASQAGASRRSTHVTMPRCWVMVLGDVGRSPRMQYHASSLCKTPGYEVVLIGYSGAALIEELQQPLANGKLSLAYLPELPSLLRRLPRVLSLLTKALFQLLTLLWMLLFSLPRPDTILLQLPPALPTMLVCRLAAVRHGARLVFDWHNFAHTLMALGMGPGHPVVRLAERYERYWGRAAHASLCVTSAMQAELSRHWRVPATVFYDRPPDFFRPASLQETHALLTKLHPVLAKPLHPHDFVAQLYAGSELAMGQTLCTRQDGANGSMSAAALRSSASRQQVEAAGWAVQQRLGRPALVVTSTSWTPDEDFGLLLKAAELYDGRVRRSRRPALYPRILFLVTGRGPQRQEYERRMAGMDLRHVAFRTLWLEPGDYPLLLGSADLGVSLHASSSGLDLPMKVVDMFGCGLPVCALTYSCIGELVSHEHNGLLFATPNQLAQQLVSCFRSSNGSSSTIGSPLLARLRRGVEGASMARWHDTWRKIVLPVLEGSSSNGSSNGRAAKKA</sequence>
<dbReference type="InterPro" id="IPR028098">
    <property type="entry name" value="Glyco_trans_4-like_N"/>
</dbReference>
<comment type="caution">
    <text evidence="14">The sequence shown here is derived from an EMBL/GenBank/DDBJ whole genome shotgun (WGS) entry which is preliminary data.</text>
</comment>
<feature type="region of interest" description="Disordered" evidence="11">
    <location>
        <begin position="357"/>
        <end position="381"/>
    </location>
</feature>
<keyword evidence="9 12" id="KW-0472">Membrane</keyword>
<feature type="domain" description="Glycosyltransferase subfamily 4-like N-terminal" evidence="13">
    <location>
        <begin position="416"/>
        <end position="573"/>
    </location>
</feature>
<dbReference type="Gene3D" id="3.90.226.10">
    <property type="entry name" value="2-enoyl-CoA Hydratase, Chain A, domain 1"/>
    <property type="match status" value="1"/>
</dbReference>
<reference evidence="14" key="2">
    <citation type="submission" date="2020-11" db="EMBL/GenBank/DDBJ databases">
        <authorList>
            <person name="Cecchin M."/>
            <person name="Marcolungo L."/>
            <person name="Rossato M."/>
            <person name="Girolomoni L."/>
            <person name="Cosentino E."/>
            <person name="Cuine S."/>
            <person name="Li-Beisson Y."/>
            <person name="Delledonne M."/>
            <person name="Ballottari M."/>
        </authorList>
    </citation>
    <scope>NUCLEOTIDE SEQUENCE</scope>
    <source>
        <strain evidence="14">211/11P</strain>
        <tissue evidence="14">Whole cell</tissue>
    </source>
</reference>
<dbReference type="InterPro" id="IPR026051">
    <property type="entry name" value="ALG1-like"/>
</dbReference>
<comment type="similarity">
    <text evidence="3">Belongs to the enoyl-CoA hydratase/isomerase family.</text>
</comment>
<evidence type="ECO:0000256" key="12">
    <source>
        <dbReference type="SAM" id="Phobius"/>
    </source>
</evidence>
<evidence type="ECO:0000256" key="6">
    <source>
        <dbReference type="ARBA" id="ARBA00022692"/>
    </source>
</evidence>
<keyword evidence="8 12" id="KW-1133">Transmembrane helix</keyword>
<dbReference type="GO" id="GO:0005789">
    <property type="term" value="C:endoplasmic reticulum membrane"/>
    <property type="evidence" value="ECO:0007669"/>
    <property type="project" value="UniProtKB-SubCell"/>
</dbReference>
<dbReference type="Pfam" id="PF13579">
    <property type="entry name" value="Glyco_trans_4_4"/>
    <property type="match status" value="1"/>
</dbReference>
<dbReference type="SUPFAM" id="SSF53756">
    <property type="entry name" value="UDP-Glycosyltransferase/glycogen phosphorylase"/>
    <property type="match status" value="1"/>
</dbReference>
<organism evidence="14 15">
    <name type="scientific">Chlorella vulgaris</name>
    <name type="common">Green alga</name>
    <dbReference type="NCBI Taxonomy" id="3077"/>
    <lineage>
        <taxon>Eukaryota</taxon>
        <taxon>Viridiplantae</taxon>
        <taxon>Chlorophyta</taxon>
        <taxon>core chlorophytes</taxon>
        <taxon>Trebouxiophyceae</taxon>
        <taxon>Chlorellales</taxon>
        <taxon>Chlorellaceae</taxon>
        <taxon>Chlorella clade</taxon>
        <taxon>Chlorella</taxon>
    </lineage>
</organism>
<evidence type="ECO:0000256" key="2">
    <source>
        <dbReference type="ARBA" id="ARBA00004922"/>
    </source>
</evidence>
<evidence type="ECO:0000313" key="14">
    <source>
        <dbReference type="EMBL" id="KAI3428089.1"/>
    </source>
</evidence>
<dbReference type="PANTHER" id="PTHR13036:SF0">
    <property type="entry name" value="CHITOBIOSYLDIPHOSPHODOLICHOL BETA-MANNOSYLTRANSFERASE"/>
    <property type="match status" value="1"/>
</dbReference>
<feature type="transmembrane region" description="Helical" evidence="12">
    <location>
        <begin position="307"/>
        <end position="330"/>
    </location>
</feature>
<evidence type="ECO:0000256" key="8">
    <source>
        <dbReference type="ARBA" id="ARBA00022989"/>
    </source>
</evidence>
<dbReference type="GO" id="GO:0000030">
    <property type="term" value="F:mannosyltransferase activity"/>
    <property type="evidence" value="ECO:0007669"/>
    <property type="project" value="InterPro"/>
</dbReference>
<dbReference type="PANTHER" id="PTHR13036">
    <property type="entry name" value="BETA1,4 MANNOSYLTRANSFERASE"/>
    <property type="match status" value="1"/>
</dbReference>
<comment type="pathway">
    <text evidence="2">Protein modification; protein glycosylation.</text>
</comment>
<evidence type="ECO:0000256" key="4">
    <source>
        <dbReference type="ARBA" id="ARBA00022676"/>
    </source>
</evidence>
<reference evidence="14" key="1">
    <citation type="journal article" date="2019" name="Plant J.">
        <title>Chlorella vulgaris genome assembly and annotation reveals the molecular basis for metabolic acclimation to high light conditions.</title>
        <authorList>
            <person name="Cecchin M."/>
            <person name="Marcolungo L."/>
            <person name="Rossato M."/>
            <person name="Girolomoni L."/>
            <person name="Cosentino E."/>
            <person name="Cuine S."/>
            <person name="Li-Beisson Y."/>
            <person name="Delledonne M."/>
            <person name="Ballottari M."/>
        </authorList>
    </citation>
    <scope>NUCLEOTIDE SEQUENCE</scope>
    <source>
        <strain evidence="14">211/11P</strain>
    </source>
</reference>
<evidence type="ECO:0000256" key="5">
    <source>
        <dbReference type="ARBA" id="ARBA00022679"/>
    </source>
</evidence>
<dbReference type="Pfam" id="PF13692">
    <property type="entry name" value="Glyco_trans_1_4"/>
    <property type="match status" value="1"/>
</dbReference>
<dbReference type="Proteomes" id="UP001055712">
    <property type="component" value="Unassembled WGS sequence"/>
</dbReference>
<evidence type="ECO:0000313" key="15">
    <source>
        <dbReference type="Proteomes" id="UP001055712"/>
    </source>
</evidence>
<dbReference type="OrthoDB" id="614844at2759"/>
<evidence type="ECO:0000259" key="13">
    <source>
        <dbReference type="Pfam" id="PF13579"/>
    </source>
</evidence>
<accession>A0A9D4TKE1</accession>
<keyword evidence="7" id="KW-0256">Endoplasmic reticulum</keyword>
<evidence type="ECO:0000256" key="3">
    <source>
        <dbReference type="ARBA" id="ARBA00005254"/>
    </source>
</evidence>
<feature type="compositionally biased region" description="Low complexity" evidence="11">
    <location>
        <begin position="359"/>
        <end position="379"/>
    </location>
</feature>
<evidence type="ECO:0000256" key="1">
    <source>
        <dbReference type="ARBA" id="ARBA00004389"/>
    </source>
</evidence>
<dbReference type="InterPro" id="IPR029045">
    <property type="entry name" value="ClpP/crotonase-like_dom_sf"/>
</dbReference>
<feature type="transmembrane region" description="Helical" evidence="12">
    <location>
        <begin position="460"/>
        <end position="482"/>
    </location>
</feature>
<evidence type="ECO:0000256" key="9">
    <source>
        <dbReference type="ARBA" id="ARBA00023136"/>
    </source>
</evidence>
<keyword evidence="10" id="KW-0456">Lyase</keyword>
<dbReference type="Gene3D" id="3.40.50.2000">
    <property type="entry name" value="Glycogen Phosphorylase B"/>
    <property type="match status" value="1"/>
</dbReference>
<evidence type="ECO:0000256" key="11">
    <source>
        <dbReference type="SAM" id="MobiDB-lite"/>
    </source>
</evidence>
<name>A0A9D4TKE1_CHLVU</name>
<dbReference type="FunFam" id="3.90.226.10:FF:000009">
    <property type="entry name" value="Carnitinyl-CoA dehydratase"/>
    <property type="match status" value="1"/>
</dbReference>